<dbReference type="EMBL" id="JBHSWN010000001">
    <property type="protein sequence ID" value="MFC6792601.1"/>
    <property type="molecule type" value="Genomic_DNA"/>
</dbReference>
<keyword evidence="4" id="KW-1185">Reference proteome</keyword>
<dbReference type="Gene3D" id="2.40.10.220">
    <property type="entry name" value="predicted glycosyltransferase like domains"/>
    <property type="match status" value="1"/>
</dbReference>
<accession>A0ABW2BRK0</accession>
<dbReference type="SUPFAM" id="SSF141371">
    <property type="entry name" value="PilZ domain-like"/>
    <property type="match status" value="1"/>
</dbReference>
<dbReference type="InterPro" id="IPR009875">
    <property type="entry name" value="PilZ_domain"/>
</dbReference>
<name>A0ABW2BRK0_9HYPH</name>
<dbReference type="Proteomes" id="UP001596292">
    <property type="component" value="Unassembled WGS sequence"/>
</dbReference>
<evidence type="ECO:0000313" key="4">
    <source>
        <dbReference type="Proteomes" id="UP001596292"/>
    </source>
</evidence>
<feature type="region of interest" description="Disordered" evidence="1">
    <location>
        <begin position="87"/>
        <end position="112"/>
    </location>
</feature>
<organism evidence="3 4">
    <name type="scientific">Methylobacterium komagatae</name>
    <dbReference type="NCBI Taxonomy" id="374425"/>
    <lineage>
        <taxon>Bacteria</taxon>
        <taxon>Pseudomonadati</taxon>
        <taxon>Pseudomonadota</taxon>
        <taxon>Alphaproteobacteria</taxon>
        <taxon>Hyphomicrobiales</taxon>
        <taxon>Methylobacteriaceae</taxon>
        <taxon>Methylobacterium</taxon>
    </lineage>
</organism>
<comment type="caution">
    <text evidence="3">The sequence shown here is derived from an EMBL/GenBank/DDBJ whole genome shotgun (WGS) entry which is preliminary data.</text>
</comment>
<feature type="domain" description="PilZ" evidence="2">
    <location>
        <begin position="19"/>
        <end position="84"/>
    </location>
</feature>
<dbReference type="RefSeq" id="WP_378974667.1">
    <property type="nucleotide sequence ID" value="NZ_JBHSWN010000001.1"/>
</dbReference>
<evidence type="ECO:0000313" key="3">
    <source>
        <dbReference type="EMBL" id="MFC6792601.1"/>
    </source>
</evidence>
<proteinExistence type="predicted"/>
<evidence type="ECO:0000259" key="2">
    <source>
        <dbReference type="Pfam" id="PF07238"/>
    </source>
</evidence>
<sequence length="112" mass="12321">MKERRDVERRRVLLGGLIETAAFLPEIACTIRNVSLTGARIRIAEGSILPERVILRVPIRGECREARIVWRDGDSVGLHFEAVEAAPTPPQRKTVDVGPGEVSFASPKGSLH</sequence>
<reference evidence="4" key="1">
    <citation type="journal article" date="2019" name="Int. J. Syst. Evol. Microbiol.">
        <title>The Global Catalogue of Microorganisms (GCM) 10K type strain sequencing project: providing services to taxonomists for standard genome sequencing and annotation.</title>
        <authorList>
            <consortium name="The Broad Institute Genomics Platform"/>
            <consortium name="The Broad Institute Genome Sequencing Center for Infectious Disease"/>
            <person name="Wu L."/>
            <person name="Ma J."/>
        </authorList>
    </citation>
    <scope>NUCLEOTIDE SEQUENCE [LARGE SCALE GENOMIC DNA]</scope>
    <source>
        <strain evidence="4">CCUG 48316</strain>
    </source>
</reference>
<evidence type="ECO:0000256" key="1">
    <source>
        <dbReference type="SAM" id="MobiDB-lite"/>
    </source>
</evidence>
<dbReference type="Pfam" id="PF07238">
    <property type="entry name" value="PilZ"/>
    <property type="match status" value="1"/>
</dbReference>
<gene>
    <name evidence="3" type="ORF">ACFQE0_25435</name>
</gene>
<protein>
    <submittedName>
        <fullName evidence="3">PilZ domain-containing protein</fullName>
    </submittedName>
</protein>